<dbReference type="AlphaFoldDB" id="A0A9W4JWR8"/>
<dbReference type="Gene3D" id="3.40.50.300">
    <property type="entry name" value="P-loop containing nucleotide triphosphate hydrolases"/>
    <property type="match status" value="1"/>
</dbReference>
<dbReference type="Gene3D" id="3.40.50.1580">
    <property type="entry name" value="Nucleoside phosphorylase domain"/>
    <property type="match status" value="1"/>
</dbReference>
<evidence type="ECO:0000313" key="3">
    <source>
        <dbReference type="EMBL" id="CAG8424370.1"/>
    </source>
</evidence>
<dbReference type="PROSITE" id="PS50837">
    <property type="entry name" value="NACHT"/>
    <property type="match status" value="1"/>
</dbReference>
<reference evidence="3" key="1">
    <citation type="submission" date="2021-07" db="EMBL/GenBank/DDBJ databases">
        <authorList>
            <person name="Branca A.L. A."/>
        </authorList>
    </citation>
    <scope>NUCLEOTIDE SEQUENCE</scope>
</reference>
<dbReference type="InterPro" id="IPR000845">
    <property type="entry name" value="Nucleoside_phosphorylase_d"/>
</dbReference>
<dbReference type="SUPFAM" id="SSF53167">
    <property type="entry name" value="Purine and uridine phosphorylases"/>
    <property type="match status" value="1"/>
</dbReference>
<dbReference type="PANTHER" id="PTHR46082">
    <property type="entry name" value="ATP/GTP-BINDING PROTEIN-RELATED"/>
    <property type="match status" value="1"/>
</dbReference>
<dbReference type="Pfam" id="PF23397">
    <property type="entry name" value="DUF7104"/>
    <property type="match status" value="3"/>
</dbReference>
<dbReference type="InterPro" id="IPR054471">
    <property type="entry name" value="GPIID_WHD"/>
</dbReference>
<dbReference type="InterPro" id="IPR055497">
    <property type="entry name" value="DUF7069"/>
</dbReference>
<dbReference type="SUPFAM" id="SSF52540">
    <property type="entry name" value="P-loop containing nucleoside triphosphate hydrolases"/>
    <property type="match status" value="1"/>
</dbReference>
<dbReference type="InterPro" id="IPR053137">
    <property type="entry name" value="NLR-like"/>
</dbReference>
<gene>
    <name evidence="3" type="ORF">PSALAMII_LOCUS10226</name>
</gene>
<organism evidence="3 4">
    <name type="scientific">Penicillium salamii</name>
    <dbReference type="NCBI Taxonomy" id="1612424"/>
    <lineage>
        <taxon>Eukaryota</taxon>
        <taxon>Fungi</taxon>
        <taxon>Dikarya</taxon>
        <taxon>Ascomycota</taxon>
        <taxon>Pezizomycotina</taxon>
        <taxon>Eurotiomycetes</taxon>
        <taxon>Eurotiomycetidae</taxon>
        <taxon>Eurotiales</taxon>
        <taxon>Aspergillaceae</taxon>
        <taxon>Penicillium</taxon>
    </lineage>
</organism>
<dbReference type="Gene3D" id="1.20.5.340">
    <property type="match status" value="1"/>
</dbReference>
<dbReference type="Pfam" id="PF24883">
    <property type="entry name" value="NPHP3_N"/>
    <property type="match status" value="1"/>
</dbReference>
<dbReference type="InterPro" id="IPR007111">
    <property type="entry name" value="NACHT_NTPase"/>
</dbReference>
<comment type="caution">
    <text evidence="3">The sequence shown here is derived from an EMBL/GenBank/DDBJ whole genome shotgun (WGS) entry which is preliminary data.</text>
</comment>
<dbReference type="EMBL" id="CAJVPG010000445">
    <property type="protein sequence ID" value="CAG8424370.1"/>
    <property type="molecule type" value="Genomic_DNA"/>
</dbReference>
<accession>A0A9W4JWR8</accession>
<dbReference type="Pfam" id="PF01048">
    <property type="entry name" value="PNP_UDP_1"/>
    <property type="match status" value="1"/>
</dbReference>
<keyword evidence="4" id="KW-1185">Reference proteome</keyword>
<dbReference type="Pfam" id="PF23239">
    <property type="entry name" value="DUF7069"/>
    <property type="match status" value="1"/>
</dbReference>
<feature type="domain" description="NACHT" evidence="2">
    <location>
        <begin position="405"/>
        <end position="554"/>
    </location>
</feature>
<dbReference type="GO" id="GO:0003824">
    <property type="term" value="F:catalytic activity"/>
    <property type="evidence" value="ECO:0007669"/>
    <property type="project" value="InterPro"/>
</dbReference>
<proteinExistence type="predicted"/>
<dbReference type="Proteomes" id="UP001152649">
    <property type="component" value="Unassembled WGS sequence"/>
</dbReference>
<dbReference type="GO" id="GO:0009116">
    <property type="term" value="P:nucleoside metabolic process"/>
    <property type="evidence" value="ECO:0007669"/>
    <property type="project" value="InterPro"/>
</dbReference>
<dbReference type="PANTHER" id="PTHR46082:SF11">
    <property type="entry name" value="AAA+ ATPASE DOMAIN-CONTAINING PROTEIN-RELATED"/>
    <property type="match status" value="1"/>
</dbReference>
<dbReference type="InterPro" id="IPR035994">
    <property type="entry name" value="Nucleoside_phosphorylase_sf"/>
</dbReference>
<protein>
    <recommendedName>
        <fullName evidence="2">NACHT domain-containing protein</fullName>
    </recommendedName>
</protein>
<evidence type="ECO:0000256" key="1">
    <source>
        <dbReference type="ARBA" id="ARBA00022737"/>
    </source>
</evidence>
<dbReference type="OrthoDB" id="1577640at2759"/>
<dbReference type="InterPro" id="IPR027417">
    <property type="entry name" value="P-loop_NTPase"/>
</dbReference>
<sequence>MSDPAEYTVGWICALPVEYVAAQEFLDEEHKKPSFVSPNDTNDYTLGKMHEHNVVIAVLPDGEYGTASAANVATNMLNTFHNVRVGLMVGIGGGVPSEKHDVRLGDVVVSAPRGGEGGVFQYDFGKSIQGQSFQHTRFLNQPPTTLRTAMTGIQAQYKRKGHKLTEAIDIILDTNVRLRSEYERPESTTDRLFRPSVNHKLDCGAESCANDDSNWLPRRERSDHEDNPAIHYGLIASANQLMKNAWVRDRLAAEKDILCFEMEAAGLMNTFPCLVIRGICDYSDSHKSTMWQGYASMVAAAYTKDLLQRIPLNRIEAEERINAVVSEELKGIQHCLDQAYRQNERHFSQQKARVLTDQQRLCHQLFKVVNYAEQKNINPQRADGTCKWAFQSSAYIRWWESNRNELLWVSADPGCGKSVLARSIIDDYSETSHPTVRICYFFFKDNDEQNNLATALCSVLHQLFSQQSSLLTYAIPTWEKNGGALRQEVDELWQILMAATSADISCKTICIFDALDECRETDRRRLIEKLQAFHLQPSSSTEESWLKFLVTSRPYDHIQDHFRAITDYFPHIHVKGEEQNDQIHQEIDLVVRTRVRELAETVPLSPELHHQVERKLLQMEHRTYLWLHLAIGDIRATLKHSLRPGANSITLLPSSVNAAYEKILCQVPVDEIDIVKKIMEIIVAARRPLTIQEMAIALGIATCSKPLTTKQARLDSSNLNEKLRQLCGLFVFTSKSKIYLIHQTAREFLISKGFVRPESMVWQGCVNDQDANRVLSEICVAYLHEEIQKGSCQLPTGAEYCTESDAFLRYSATYWIEHVRSTSGFESRFLRLAGSLCCVKQASVWLRSVEPPFRYCCYAHEPLPFFWAARWGLDDVAYLLLEDSKIQITTEVLEKAAANEPAVMKFLLDRKGDEIRITDSVVQEAAANQESGLAIMTILIERTERRGEELKIVNDVLQNAARNGKSGLAIIKLLVEFLHRGGNKVTITGKVLESAAANWWSGLDIIQYLIDRKDVAVRITRRVLRMVLKHPLGDDILRLLRPRSSLIRRILRKKIPNHTRARLGGNVKWNIRRNKAKLNMKAKQTCRSD</sequence>
<keyword evidence="1" id="KW-0677">Repeat</keyword>
<dbReference type="Pfam" id="PF22939">
    <property type="entry name" value="WHD_GPIID"/>
    <property type="match status" value="1"/>
</dbReference>
<name>A0A9W4JWR8_9EURO</name>
<evidence type="ECO:0000259" key="2">
    <source>
        <dbReference type="PROSITE" id="PS50837"/>
    </source>
</evidence>
<dbReference type="InterPro" id="IPR055530">
    <property type="entry name" value="DUF7104"/>
</dbReference>
<dbReference type="InterPro" id="IPR056884">
    <property type="entry name" value="NPHP3-like_N"/>
</dbReference>
<evidence type="ECO:0000313" key="4">
    <source>
        <dbReference type="Proteomes" id="UP001152649"/>
    </source>
</evidence>